<organism evidence="2">
    <name type="scientific">freshwater metagenome</name>
    <dbReference type="NCBI Taxonomy" id="449393"/>
    <lineage>
        <taxon>unclassified sequences</taxon>
        <taxon>metagenomes</taxon>
        <taxon>ecological metagenomes</taxon>
    </lineage>
</organism>
<dbReference type="AlphaFoldDB" id="A0A6J7NHP0"/>
<protein>
    <submittedName>
        <fullName evidence="2">Unannotated protein</fullName>
    </submittedName>
</protein>
<gene>
    <name evidence="2" type="ORF">UFOPK3974_01022</name>
</gene>
<dbReference type="EMBL" id="CAFBOR010000141">
    <property type="protein sequence ID" value="CAB4992771.1"/>
    <property type="molecule type" value="Genomic_DNA"/>
</dbReference>
<evidence type="ECO:0000256" key="1">
    <source>
        <dbReference type="SAM" id="MobiDB-lite"/>
    </source>
</evidence>
<name>A0A6J7NHP0_9ZZZZ</name>
<feature type="compositionally biased region" description="Polar residues" evidence="1">
    <location>
        <begin position="95"/>
        <end position="106"/>
    </location>
</feature>
<evidence type="ECO:0000313" key="2">
    <source>
        <dbReference type="EMBL" id="CAB4992771.1"/>
    </source>
</evidence>
<reference evidence="2" key="1">
    <citation type="submission" date="2020-05" db="EMBL/GenBank/DDBJ databases">
        <authorList>
            <person name="Chiriac C."/>
            <person name="Salcher M."/>
            <person name="Ghai R."/>
            <person name="Kavagutti S V."/>
        </authorList>
    </citation>
    <scope>NUCLEOTIDE SEQUENCE</scope>
</reference>
<proteinExistence type="predicted"/>
<feature type="region of interest" description="Disordered" evidence="1">
    <location>
        <begin position="73"/>
        <end position="106"/>
    </location>
</feature>
<accession>A0A6J7NHP0</accession>
<sequence>MSSPLASIAHSAAAGANRAAVSHWYSPAVAHSRLSAIPGTPKAEPVRAAPTVPEWSVRWPVLAPGLMPDAIRSGITPNAPRQAAQTPVAGGRSIAYTSTPSNSSQT</sequence>